<keyword evidence="3" id="KW-1003">Cell membrane</keyword>
<evidence type="ECO:0000256" key="1">
    <source>
        <dbReference type="ARBA" id="ARBA00004651"/>
    </source>
</evidence>
<dbReference type="GO" id="GO:0005886">
    <property type="term" value="C:plasma membrane"/>
    <property type="evidence" value="ECO:0007669"/>
    <property type="project" value="UniProtKB-SubCell"/>
</dbReference>
<feature type="transmembrane region" description="Helical" evidence="7">
    <location>
        <begin position="100"/>
        <end position="121"/>
    </location>
</feature>
<keyword evidence="2 7" id="KW-0813">Transport</keyword>
<dbReference type="SUPFAM" id="SSF161098">
    <property type="entry name" value="MetI-like"/>
    <property type="match status" value="1"/>
</dbReference>
<evidence type="ECO:0000256" key="6">
    <source>
        <dbReference type="ARBA" id="ARBA00023136"/>
    </source>
</evidence>
<evidence type="ECO:0000256" key="4">
    <source>
        <dbReference type="ARBA" id="ARBA00022692"/>
    </source>
</evidence>
<evidence type="ECO:0000256" key="5">
    <source>
        <dbReference type="ARBA" id="ARBA00022989"/>
    </source>
</evidence>
<dbReference type="CDD" id="cd06261">
    <property type="entry name" value="TM_PBP2"/>
    <property type="match status" value="1"/>
</dbReference>
<feature type="transmembrane region" description="Helical" evidence="7">
    <location>
        <begin position="177"/>
        <end position="196"/>
    </location>
</feature>
<evidence type="ECO:0000256" key="3">
    <source>
        <dbReference type="ARBA" id="ARBA00022475"/>
    </source>
</evidence>
<comment type="subcellular location">
    <subcellularLocation>
        <location evidence="1 7">Cell membrane</location>
        <topology evidence="1 7">Multi-pass membrane protein</topology>
    </subcellularLocation>
</comment>
<dbReference type="InterPro" id="IPR000515">
    <property type="entry name" value="MetI-like"/>
</dbReference>
<comment type="similarity">
    <text evidence="7">Belongs to the binding-protein-dependent transport system permease family.</text>
</comment>
<evidence type="ECO:0000313" key="9">
    <source>
        <dbReference type="EMBL" id="TDQ38301.1"/>
    </source>
</evidence>
<evidence type="ECO:0000256" key="2">
    <source>
        <dbReference type="ARBA" id="ARBA00022448"/>
    </source>
</evidence>
<dbReference type="PANTHER" id="PTHR43163:SF6">
    <property type="entry name" value="DIPEPTIDE TRANSPORT SYSTEM PERMEASE PROTEIN DPPB-RELATED"/>
    <property type="match status" value="1"/>
</dbReference>
<dbReference type="PROSITE" id="PS50928">
    <property type="entry name" value="ABC_TM1"/>
    <property type="match status" value="1"/>
</dbReference>
<feature type="transmembrane region" description="Helical" evidence="7">
    <location>
        <begin position="133"/>
        <end position="157"/>
    </location>
</feature>
<keyword evidence="10" id="KW-1185">Reference proteome</keyword>
<dbReference type="AlphaFoldDB" id="A0A4R6TXM5"/>
<keyword evidence="6 7" id="KW-0472">Membrane</keyword>
<evidence type="ECO:0000313" key="10">
    <source>
        <dbReference type="Proteomes" id="UP000295632"/>
    </source>
</evidence>
<gene>
    <name evidence="9" type="ORF">EV213_11041</name>
</gene>
<feature type="transmembrane region" description="Helical" evidence="7">
    <location>
        <begin position="234"/>
        <end position="260"/>
    </location>
</feature>
<dbReference type="InterPro" id="IPR035906">
    <property type="entry name" value="MetI-like_sf"/>
</dbReference>
<feature type="domain" description="ABC transmembrane type-1" evidence="8">
    <location>
        <begin position="94"/>
        <end position="303"/>
    </location>
</feature>
<name>A0A4R6TXM5_9BACI</name>
<organism evidence="9 10">
    <name type="scientific">Aureibacillus halotolerans</name>
    <dbReference type="NCBI Taxonomy" id="1508390"/>
    <lineage>
        <taxon>Bacteria</taxon>
        <taxon>Bacillati</taxon>
        <taxon>Bacillota</taxon>
        <taxon>Bacilli</taxon>
        <taxon>Bacillales</taxon>
        <taxon>Bacillaceae</taxon>
        <taxon>Aureibacillus</taxon>
    </lineage>
</organism>
<proteinExistence type="inferred from homology"/>
<evidence type="ECO:0000259" key="8">
    <source>
        <dbReference type="PROSITE" id="PS50928"/>
    </source>
</evidence>
<sequence length="313" mass="34613">MASFLLQRFWQSILLVFIVSILTFFLINLAPGGPSSMMRMDATEEERQAISAQLGLDKPVIVRYGEWLGNAVRGDLGDSLSSGQPVIQRIAERFPHTLQLTILTLIVSVVIGMILGIIAAMKRNRASDYMINFIAVIGLSVPSFWLAIMLILLFSVTLQWLPSSGVPPEGVSLWEQIKYLILPVIILSTSTLPTIVRFMRSSMLEVISQNYVRTARAKGVKESVVIYWHAMRNALIPVVSIVGVLVPRLLGGAVIVESVFGWPGMGRLIVEAANSRDYTLVMGVTIVVTLLVVLTNFIVDIVYSKIDPRVKNF</sequence>
<dbReference type="Pfam" id="PF00528">
    <property type="entry name" value="BPD_transp_1"/>
    <property type="match status" value="1"/>
</dbReference>
<dbReference type="RefSeq" id="WP_133580878.1">
    <property type="nucleotide sequence ID" value="NZ_SNYJ01000010.1"/>
</dbReference>
<comment type="caution">
    <text evidence="9">The sequence shown here is derived from an EMBL/GenBank/DDBJ whole genome shotgun (WGS) entry which is preliminary data.</text>
</comment>
<dbReference type="Pfam" id="PF19300">
    <property type="entry name" value="BPD_transp_1_N"/>
    <property type="match status" value="1"/>
</dbReference>
<accession>A0A4R6TXM5</accession>
<keyword evidence="5 7" id="KW-1133">Transmembrane helix</keyword>
<feature type="transmembrane region" description="Helical" evidence="7">
    <location>
        <begin position="280"/>
        <end position="303"/>
    </location>
</feature>
<feature type="transmembrane region" description="Helical" evidence="7">
    <location>
        <begin position="12"/>
        <end position="30"/>
    </location>
</feature>
<dbReference type="GO" id="GO:0055085">
    <property type="term" value="P:transmembrane transport"/>
    <property type="evidence" value="ECO:0007669"/>
    <property type="project" value="InterPro"/>
</dbReference>
<dbReference type="Proteomes" id="UP000295632">
    <property type="component" value="Unassembled WGS sequence"/>
</dbReference>
<dbReference type="EMBL" id="SNYJ01000010">
    <property type="protein sequence ID" value="TDQ38301.1"/>
    <property type="molecule type" value="Genomic_DNA"/>
</dbReference>
<dbReference type="Gene3D" id="1.10.3720.10">
    <property type="entry name" value="MetI-like"/>
    <property type="match status" value="1"/>
</dbReference>
<dbReference type="InterPro" id="IPR045621">
    <property type="entry name" value="BPD_transp_1_N"/>
</dbReference>
<evidence type="ECO:0000256" key="7">
    <source>
        <dbReference type="RuleBase" id="RU363032"/>
    </source>
</evidence>
<protein>
    <submittedName>
        <fullName evidence="9">Peptide/nickel transport system permease protein</fullName>
    </submittedName>
</protein>
<keyword evidence="4 7" id="KW-0812">Transmembrane</keyword>
<dbReference type="OrthoDB" id="9773683at2"/>
<dbReference type="PANTHER" id="PTHR43163">
    <property type="entry name" value="DIPEPTIDE TRANSPORT SYSTEM PERMEASE PROTEIN DPPB-RELATED"/>
    <property type="match status" value="1"/>
</dbReference>
<reference evidence="9 10" key="1">
    <citation type="submission" date="2019-03" db="EMBL/GenBank/DDBJ databases">
        <title>Genomic Encyclopedia of Type Strains, Phase IV (KMG-IV): sequencing the most valuable type-strain genomes for metagenomic binning, comparative biology and taxonomic classification.</title>
        <authorList>
            <person name="Goeker M."/>
        </authorList>
    </citation>
    <scope>NUCLEOTIDE SEQUENCE [LARGE SCALE GENOMIC DNA]</scope>
    <source>
        <strain evidence="9 10">DSM 28697</strain>
    </source>
</reference>